<organism evidence="3 4">
    <name type="scientific">Hibiscus syriacus</name>
    <name type="common">Rose of Sharon</name>
    <dbReference type="NCBI Taxonomy" id="106335"/>
    <lineage>
        <taxon>Eukaryota</taxon>
        <taxon>Viridiplantae</taxon>
        <taxon>Streptophyta</taxon>
        <taxon>Embryophyta</taxon>
        <taxon>Tracheophyta</taxon>
        <taxon>Spermatophyta</taxon>
        <taxon>Magnoliopsida</taxon>
        <taxon>eudicotyledons</taxon>
        <taxon>Gunneridae</taxon>
        <taxon>Pentapetalae</taxon>
        <taxon>rosids</taxon>
        <taxon>malvids</taxon>
        <taxon>Malvales</taxon>
        <taxon>Malvaceae</taxon>
        <taxon>Malvoideae</taxon>
        <taxon>Hibiscus</taxon>
    </lineage>
</organism>
<keyword evidence="4" id="KW-1185">Reference proteome</keyword>
<dbReference type="PANTHER" id="PTHR11199">
    <property type="entry name" value="STROMAL ANTIGEN"/>
    <property type="match status" value="1"/>
</dbReference>
<dbReference type="Proteomes" id="UP000436088">
    <property type="component" value="Unassembled WGS sequence"/>
</dbReference>
<dbReference type="GO" id="GO:0008278">
    <property type="term" value="C:cohesin complex"/>
    <property type="evidence" value="ECO:0007669"/>
    <property type="project" value="TreeGrafter"/>
</dbReference>
<dbReference type="InterPro" id="IPR020839">
    <property type="entry name" value="SCD"/>
</dbReference>
<name>A0A6A2YQE2_HIBSY</name>
<dbReference type="InterPro" id="IPR013721">
    <property type="entry name" value="STAG"/>
</dbReference>
<protein>
    <submittedName>
        <fullName evidence="3">Sister-chromatid cohesion protein 3</fullName>
    </submittedName>
</protein>
<evidence type="ECO:0000313" key="4">
    <source>
        <dbReference type="Proteomes" id="UP000436088"/>
    </source>
</evidence>
<evidence type="ECO:0000259" key="2">
    <source>
        <dbReference type="PROSITE" id="PS51425"/>
    </source>
</evidence>
<dbReference type="AlphaFoldDB" id="A0A6A2YQE2"/>
<dbReference type="GO" id="GO:0005634">
    <property type="term" value="C:nucleus"/>
    <property type="evidence" value="ECO:0007669"/>
    <property type="project" value="TreeGrafter"/>
</dbReference>
<dbReference type="PANTHER" id="PTHR11199:SF0">
    <property type="entry name" value="LD34181P-RELATED"/>
    <property type="match status" value="1"/>
</dbReference>
<dbReference type="InterPro" id="IPR039662">
    <property type="entry name" value="Cohesin_Scc3/SA"/>
</dbReference>
<dbReference type="EMBL" id="VEPZ02001303">
    <property type="protein sequence ID" value="KAE8681604.1"/>
    <property type="molecule type" value="Genomic_DNA"/>
</dbReference>
<dbReference type="GO" id="GO:0000785">
    <property type="term" value="C:chromatin"/>
    <property type="evidence" value="ECO:0007669"/>
    <property type="project" value="TreeGrafter"/>
</dbReference>
<evidence type="ECO:0000313" key="3">
    <source>
        <dbReference type="EMBL" id="KAE8681604.1"/>
    </source>
</evidence>
<reference evidence="3" key="1">
    <citation type="submission" date="2019-09" db="EMBL/GenBank/DDBJ databases">
        <title>Draft genome information of white flower Hibiscus syriacus.</title>
        <authorList>
            <person name="Kim Y.-M."/>
        </authorList>
    </citation>
    <scope>NUCLEOTIDE SEQUENCE [LARGE SCALE GENOMIC DNA]</scope>
    <source>
        <strain evidence="3">YM2019G1</strain>
    </source>
</reference>
<feature type="domain" description="SCD" evidence="2">
    <location>
        <begin position="249"/>
        <end position="334"/>
    </location>
</feature>
<evidence type="ECO:0000256" key="1">
    <source>
        <dbReference type="SAM" id="MobiDB-lite"/>
    </source>
</evidence>
<comment type="caution">
    <text evidence="3">The sequence shown here is derived from an EMBL/GenBank/DDBJ whole genome shotgun (WGS) entry which is preliminary data.</text>
</comment>
<gene>
    <name evidence="3" type="ORF">F3Y22_tig00111311pilonHSYRG00072</name>
</gene>
<feature type="region of interest" description="Disordered" evidence="1">
    <location>
        <begin position="53"/>
        <end position="84"/>
    </location>
</feature>
<dbReference type="GO" id="GO:0007062">
    <property type="term" value="P:sister chromatid cohesion"/>
    <property type="evidence" value="ECO:0007669"/>
    <property type="project" value="TreeGrafter"/>
</dbReference>
<dbReference type="GO" id="GO:0003682">
    <property type="term" value="F:chromatin binding"/>
    <property type="evidence" value="ECO:0007669"/>
    <property type="project" value="TreeGrafter"/>
</dbReference>
<dbReference type="PROSITE" id="PS51425">
    <property type="entry name" value="SCD"/>
    <property type="match status" value="1"/>
</dbReference>
<dbReference type="Pfam" id="PF21581">
    <property type="entry name" value="SCD"/>
    <property type="match status" value="1"/>
</dbReference>
<sequence length="476" mass="55126">MQRMQSSGAGEQEQALKLGRRACMTTYHVAQHAWRPTSRSWLMHYIARSKRARADTGVAGDEPSKANGDNGENEDVSSDGKVVKGDGKHISQVVKRWVERYERNPKPAMVELLMMLFEVEVGFLWSFTDNKSDSSDIFYGEVENYQGSKKKEFKNIKENFVSFWHNLVIECQNGALFDKQLFDKCMDYIIELSCTPPRVNRQAASMMGLQLVTSFISVAKWLVVHRDTTQRQVNAERKKRADGPPVESLNNRLSATHEQKLEIDEMIHKIFTGLFVYRYRDNLHLKYLGWTLNDKSVGIRKVVFLALQNLYEVEDNVPTLSLFTERFSNRMIELVDDVDVFVVYRYLMNNIDIVHSTDTKEKNIPNGSKSLPTARNGHNFIPTYKYKFKTLEEGSNNLETILEVTLSIFDTIEIMASTSDLFYMEDSQPIKKHLYINGAKYRHWKKLIKLFIQSNDLYAWEMIENDNSSPTKKTKN</sequence>
<dbReference type="Pfam" id="PF08514">
    <property type="entry name" value="STAG"/>
    <property type="match status" value="1"/>
</dbReference>
<proteinExistence type="predicted"/>
<accession>A0A6A2YQE2</accession>